<comment type="caution">
    <text evidence="4">The sequence shown here is derived from an EMBL/GenBank/DDBJ whole genome shotgun (WGS) entry which is preliminary data.</text>
</comment>
<dbReference type="InterPro" id="IPR019734">
    <property type="entry name" value="TPR_rpt"/>
</dbReference>
<dbReference type="Pfam" id="PF14559">
    <property type="entry name" value="TPR_19"/>
    <property type="match status" value="1"/>
</dbReference>
<keyword evidence="5" id="KW-1185">Reference proteome</keyword>
<feature type="repeat" description="TPR" evidence="3">
    <location>
        <begin position="21"/>
        <end position="54"/>
    </location>
</feature>
<dbReference type="SMART" id="SM00028">
    <property type="entry name" value="TPR"/>
    <property type="match status" value="3"/>
</dbReference>
<dbReference type="PROSITE" id="PS50005">
    <property type="entry name" value="TPR"/>
    <property type="match status" value="2"/>
</dbReference>
<keyword evidence="1" id="KW-0677">Repeat</keyword>
<dbReference type="InterPro" id="IPR011990">
    <property type="entry name" value="TPR-like_helical_dom_sf"/>
</dbReference>
<dbReference type="Proteomes" id="UP001341444">
    <property type="component" value="Unassembled WGS sequence"/>
</dbReference>
<keyword evidence="2 3" id="KW-0802">TPR repeat</keyword>
<dbReference type="SUPFAM" id="SSF48452">
    <property type="entry name" value="TPR-like"/>
    <property type="match status" value="2"/>
</dbReference>
<dbReference type="RefSeq" id="WP_066269664.1">
    <property type="nucleotide sequence ID" value="NZ_JARMAB010000016.1"/>
</dbReference>
<gene>
    <name evidence="4" type="ORF">P4T90_11895</name>
</gene>
<evidence type="ECO:0000256" key="1">
    <source>
        <dbReference type="ARBA" id="ARBA00022737"/>
    </source>
</evidence>
<proteinExistence type="predicted"/>
<accession>A0ABU6MGG2</accession>
<organism evidence="4 5">
    <name type="scientific">Heyndrickxia acidicola</name>
    <dbReference type="NCBI Taxonomy" id="209389"/>
    <lineage>
        <taxon>Bacteria</taxon>
        <taxon>Bacillati</taxon>
        <taxon>Bacillota</taxon>
        <taxon>Bacilli</taxon>
        <taxon>Bacillales</taxon>
        <taxon>Bacillaceae</taxon>
        <taxon>Heyndrickxia</taxon>
    </lineage>
</organism>
<dbReference type="Gene3D" id="1.25.40.10">
    <property type="entry name" value="Tetratricopeptide repeat domain"/>
    <property type="match status" value="2"/>
</dbReference>
<evidence type="ECO:0000256" key="3">
    <source>
        <dbReference type="PROSITE-ProRule" id="PRU00339"/>
    </source>
</evidence>
<evidence type="ECO:0000256" key="2">
    <source>
        <dbReference type="ARBA" id="ARBA00022803"/>
    </source>
</evidence>
<protein>
    <submittedName>
        <fullName evidence="4">Tetratricopeptide repeat protein</fullName>
    </submittedName>
</protein>
<sequence length="503" mass="58404">MFKDSKAIQEKGVVVSFLPTGEYYFNKGINAYHRHDLKKAKKYLQRAAQLEPFEPMIACQLALVYMHLEEYQKSNDLLHSILKELDPRMSECHYFMANNYAELGLFGDAHKHAKIYLEQDPLGEFTEEAEDLIYIINTEEAGDYPIDDQDELIVQQEKARELLESGNFGKAIEILQEIIQSYPDYWSAYNNLALGYFYLGDMDKAAGVLEDLLKKNPGNLHALCNIAVFLYHQRRDEELDELLEGLAKVQPILIEHQYKLGATFALLGQYEQSYMWLNKLRRMGFDGDAGFYYWYSISAYHTGHRLAAENAWKILLEISPEKEGHEPWNEKRSRDAGFEGHITSILKKLKSEYMEERLFGIFLLSLSRKKQDIIAHPDFKQLDEFTLTEKIYLANVLDANIKDHFDPDGNIAKGHQIALKLYEQHQPVSSFFSGLFLMWFSIFLQALKEGRSFSNERACAAAVEYEWYKLRGEKKTQQEIAGMYQISASTLQKYVKLIKDLYQ</sequence>
<name>A0ABU6MGG2_9BACI</name>
<evidence type="ECO:0000313" key="4">
    <source>
        <dbReference type="EMBL" id="MED1203768.1"/>
    </source>
</evidence>
<evidence type="ECO:0000313" key="5">
    <source>
        <dbReference type="Proteomes" id="UP001341444"/>
    </source>
</evidence>
<dbReference type="EMBL" id="JARMAB010000016">
    <property type="protein sequence ID" value="MED1203768.1"/>
    <property type="molecule type" value="Genomic_DNA"/>
</dbReference>
<dbReference type="PANTHER" id="PTHR45586:SF1">
    <property type="entry name" value="LIPOPOLYSACCHARIDE ASSEMBLY PROTEIN B"/>
    <property type="match status" value="1"/>
</dbReference>
<dbReference type="PANTHER" id="PTHR45586">
    <property type="entry name" value="TPR REPEAT-CONTAINING PROTEIN PA4667"/>
    <property type="match status" value="1"/>
</dbReference>
<feature type="repeat" description="TPR" evidence="3">
    <location>
        <begin position="186"/>
        <end position="219"/>
    </location>
</feature>
<reference evidence="4 5" key="1">
    <citation type="submission" date="2023-03" db="EMBL/GenBank/DDBJ databases">
        <title>Bacillus Genome Sequencing.</title>
        <authorList>
            <person name="Dunlap C."/>
        </authorList>
    </citation>
    <scope>NUCLEOTIDE SEQUENCE [LARGE SCALE GENOMIC DNA]</scope>
    <source>
        <strain evidence="4 5">B-23453</strain>
    </source>
</reference>
<dbReference type="InterPro" id="IPR051012">
    <property type="entry name" value="CellSynth/LPSAsmb/PSIAsmb"/>
</dbReference>